<dbReference type="PANTHER" id="PTHR36901">
    <property type="entry name" value="F-BOX DOMAIN CONTAINING PROTEIN, EXPRESSED-RELATED"/>
    <property type="match status" value="1"/>
</dbReference>
<evidence type="ECO:0000256" key="1">
    <source>
        <dbReference type="SAM" id="MobiDB-lite"/>
    </source>
</evidence>
<proteinExistence type="predicted"/>
<evidence type="ECO:0000259" key="2">
    <source>
        <dbReference type="PROSITE" id="PS50181"/>
    </source>
</evidence>
<organism evidence="3">
    <name type="scientific">Ananas comosus var. bracteatus</name>
    <name type="common">red pineapple</name>
    <dbReference type="NCBI Taxonomy" id="296719"/>
    <lineage>
        <taxon>Eukaryota</taxon>
        <taxon>Viridiplantae</taxon>
        <taxon>Streptophyta</taxon>
        <taxon>Embryophyta</taxon>
        <taxon>Tracheophyta</taxon>
        <taxon>Spermatophyta</taxon>
        <taxon>Magnoliopsida</taxon>
        <taxon>Liliopsida</taxon>
        <taxon>Poales</taxon>
        <taxon>Bromeliaceae</taxon>
        <taxon>Bromelioideae</taxon>
        <taxon>Ananas</taxon>
    </lineage>
</organism>
<dbReference type="InterPro" id="IPR005174">
    <property type="entry name" value="KIB1-4_b-propeller"/>
</dbReference>
<gene>
    <name evidence="3" type="ORF">CB5_LOCUS29821</name>
</gene>
<dbReference type="EMBL" id="CAJEUB010000020">
    <property type="protein sequence ID" value="CAD1846610.1"/>
    <property type="molecule type" value="Genomic_DNA"/>
</dbReference>
<protein>
    <recommendedName>
        <fullName evidence="2">F-box domain-containing protein</fullName>
    </recommendedName>
</protein>
<evidence type="ECO:0000313" key="3">
    <source>
        <dbReference type="EMBL" id="CAD1846610.1"/>
    </source>
</evidence>
<dbReference type="SUPFAM" id="SSF81383">
    <property type="entry name" value="F-box domain"/>
    <property type="match status" value="1"/>
</dbReference>
<feature type="compositionally biased region" description="Low complexity" evidence="1">
    <location>
        <begin position="195"/>
        <end position="210"/>
    </location>
</feature>
<dbReference type="InterPro" id="IPR001810">
    <property type="entry name" value="F-box_dom"/>
</dbReference>
<feature type="domain" description="F-box" evidence="2">
    <location>
        <begin position="4"/>
        <end position="57"/>
    </location>
</feature>
<dbReference type="Pfam" id="PF03478">
    <property type="entry name" value="Beta-prop_KIB1-4"/>
    <property type="match status" value="1"/>
</dbReference>
<feature type="region of interest" description="Disordered" evidence="1">
    <location>
        <begin position="173"/>
        <end position="210"/>
    </location>
</feature>
<sequence>MPTSRSWADLPEGILTRLARDLPFADYLQFASTCSEWRAALSQPQEVLLVGHLYKHIFSGNAFEFHRVVRDQLVRLPILLSPSLISRGSSRGWLLLASFPISVFPRLMLYHPFHQFIIELPTCTAPTDHRSQFSPDYIQKFVLSADPATAPMTGLPSPSPTTATRRHAPTMLSTARATASGRPSLPLRTPSLAIGRTSSSTGGSSTSLTGFPRSVGRRELEVYKVNFLKSNRVELLKLEDVGEHALFLGENHSFALNSICYPSCRRNTIYLACHGNSRILLIDLKSKVPTVRVRYATPYGFSLCPWYWYMQS</sequence>
<accession>A0A6V7QTN8</accession>
<dbReference type="PROSITE" id="PS50181">
    <property type="entry name" value="FBOX"/>
    <property type="match status" value="1"/>
</dbReference>
<name>A0A6V7QTN8_ANACO</name>
<dbReference type="InterPro" id="IPR036047">
    <property type="entry name" value="F-box-like_dom_sf"/>
</dbReference>
<dbReference type="PANTHER" id="PTHR36901:SF1">
    <property type="entry name" value="F-BOX DOMAIN CONTAINING PROTEIN, EXPRESSED"/>
    <property type="match status" value="1"/>
</dbReference>
<dbReference type="AlphaFoldDB" id="A0A6V7QTN8"/>
<reference evidence="3" key="1">
    <citation type="submission" date="2020-07" db="EMBL/GenBank/DDBJ databases">
        <authorList>
            <person name="Lin J."/>
        </authorList>
    </citation>
    <scope>NUCLEOTIDE SEQUENCE</scope>
</reference>